<protein>
    <submittedName>
        <fullName evidence="2">Uncharacterized protein</fullName>
    </submittedName>
</protein>
<evidence type="ECO:0000313" key="3">
    <source>
        <dbReference type="Proteomes" id="UP000623687"/>
    </source>
</evidence>
<feature type="compositionally biased region" description="Low complexity" evidence="1">
    <location>
        <begin position="57"/>
        <end position="71"/>
    </location>
</feature>
<dbReference type="AlphaFoldDB" id="A0A8H6ZZU7"/>
<comment type="caution">
    <text evidence="2">The sequence shown here is derived from an EMBL/GenBank/DDBJ whole genome shotgun (WGS) entry which is preliminary data.</text>
</comment>
<keyword evidence="3" id="KW-1185">Reference proteome</keyword>
<sequence>MHIGTDARDKVKKAYNQSIQDSSLSRIPYASRARSLFLTYIVVFLIQHRRGPWMVSTPTSSATHASRSHATQQTINLRASSTTLG</sequence>
<name>A0A8H6ZZU7_PLEOS</name>
<gene>
    <name evidence="2" type="ORF">PC9H_005836</name>
</gene>
<feature type="compositionally biased region" description="Polar residues" evidence="1">
    <location>
        <begin position="72"/>
        <end position="85"/>
    </location>
</feature>
<dbReference type="RefSeq" id="XP_036631414.1">
    <property type="nucleotide sequence ID" value="XM_036775395.1"/>
</dbReference>
<reference evidence="2" key="1">
    <citation type="submission" date="2019-07" db="EMBL/GenBank/DDBJ databases">
        <authorList>
            <person name="Palmer J.M."/>
        </authorList>
    </citation>
    <scope>NUCLEOTIDE SEQUENCE</scope>
    <source>
        <strain evidence="2">PC9</strain>
    </source>
</reference>
<dbReference type="EMBL" id="JACETU010000004">
    <property type="protein sequence ID" value="KAF7430136.1"/>
    <property type="molecule type" value="Genomic_DNA"/>
</dbReference>
<evidence type="ECO:0000313" key="2">
    <source>
        <dbReference type="EMBL" id="KAF7430136.1"/>
    </source>
</evidence>
<dbReference type="Proteomes" id="UP000623687">
    <property type="component" value="Unassembled WGS sequence"/>
</dbReference>
<proteinExistence type="predicted"/>
<dbReference type="VEuPathDB" id="FungiDB:PC9H_005836"/>
<organism evidence="2 3">
    <name type="scientific">Pleurotus ostreatus</name>
    <name type="common">Oyster mushroom</name>
    <name type="synonym">White-rot fungus</name>
    <dbReference type="NCBI Taxonomy" id="5322"/>
    <lineage>
        <taxon>Eukaryota</taxon>
        <taxon>Fungi</taxon>
        <taxon>Dikarya</taxon>
        <taxon>Basidiomycota</taxon>
        <taxon>Agaricomycotina</taxon>
        <taxon>Agaricomycetes</taxon>
        <taxon>Agaricomycetidae</taxon>
        <taxon>Agaricales</taxon>
        <taxon>Pleurotineae</taxon>
        <taxon>Pleurotaceae</taxon>
        <taxon>Pleurotus</taxon>
    </lineage>
</organism>
<dbReference type="GeneID" id="59375654"/>
<accession>A0A8H6ZZU7</accession>
<feature type="region of interest" description="Disordered" evidence="1">
    <location>
        <begin position="57"/>
        <end position="85"/>
    </location>
</feature>
<evidence type="ECO:0000256" key="1">
    <source>
        <dbReference type="SAM" id="MobiDB-lite"/>
    </source>
</evidence>